<keyword evidence="3" id="KW-1185">Reference proteome</keyword>
<gene>
    <name evidence="2" type="ORF">NG799_01740</name>
</gene>
<reference evidence="2 3" key="1">
    <citation type="journal article" date="2022" name="Front. Microbiol.">
        <title>High genomic differentiation and limited gene flow indicate recent cryptic speciation within the genus Laspinema (cyanobacteria).</title>
        <authorList>
            <person name="Stanojkovic A."/>
            <person name="Skoupy S."/>
            <person name="Skaloud P."/>
            <person name="Dvorak P."/>
        </authorList>
    </citation>
    <scope>NUCLEOTIDE SEQUENCE [LARGE SCALE GENOMIC DNA]</scope>
    <source>
        <strain evidence="2 3">D2a</strain>
    </source>
</reference>
<name>A0ABT2MK18_9CYAN</name>
<dbReference type="SMART" id="SM01040">
    <property type="entry name" value="Bro-N"/>
    <property type="match status" value="1"/>
</dbReference>
<evidence type="ECO:0000313" key="3">
    <source>
        <dbReference type="Proteomes" id="UP001525890"/>
    </source>
</evidence>
<accession>A0ABT2MK18</accession>
<dbReference type="PROSITE" id="PS51750">
    <property type="entry name" value="BRO_N"/>
    <property type="match status" value="1"/>
</dbReference>
<feature type="domain" description="Bro-N" evidence="1">
    <location>
        <begin position="1"/>
        <end position="109"/>
    </location>
</feature>
<dbReference type="Pfam" id="PF26567">
    <property type="entry name" value="BstA_C"/>
    <property type="match status" value="1"/>
</dbReference>
<dbReference type="InterPro" id="IPR003497">
    <property type="entry name" value="BRO_N_domain"/>
</dbReference>
<protein>
    <submittedName>
        <fullName evidence="2">BRO family protein</fullName>
    </submittedName>
</protein>
<dbReference type="RefSeq" id="WP_261235122.1">
    <property type="nucleotide sequence ID" value="NZ_JAMXFF010000002.1"/>
</dbReference>
<dbReference type="Pfam" id="PF02498">
    <property type="entry name" value="Bro-N"/>
    <property type="match status" value="1"/>
</dbReference>
<proteinExistence type="predicted"/>
<dbReference type="PANTHER" id="PTHR36180">
    <property type="entry name" value="DNA-BINDING PROTEIN-RELATED-RELATED"/>
    <property type="match status" value="1"/>
</dbReference>
<dbReference type="Proteomes" id="UP001525890">
    <property type="component" value="Unassembled WGS sequence"/>
</dbReference>
<dbReference type="InterPro" id="IPR058744">
    <property type="entry name" value="BstA-like_C"/>
</dbReference>
<sequence length="267" mass="30285">MTNLSIFNFNTNQVRIVIINGKPWFVAKDVLTAIRSSTTVTALKSLLVEDLGEEFVTSQHLQTKGGNQEMMLLSEPALTMFVSRSRTELGKAMNRWIHTEVLPAIRQEGFYSVSGKPMAPFWYQRLLLDGTKNKAPLGHFTIFREVIDLVRDLEANGYVLPDNAYPDISVGLCWSNHLHGLGINPDTIRQSYRHHYPDGRIVTASAYENLYLPEFRDWFNRMYLSDKLPKYLGKKDKSSLPALEKLLELPPGTINRLLTSSPISQSA</sequence>
<evidence type="ECO:0000313" key="2">
    <source>
        <dbReference type="EMBL" id="MCT7965053.1"/>
    </source>
</evidence>
<organism evidence="2 3">
    <name type="scientific">Laspinema palackyanum D2a</name>
    <dbReference type="NCBI Taxonomy" id="2953684"/>
    <lineage>
        <taxon>Bacteria</taxon>
        <taxon>Bacillati</taxon>
        <taxon>Cyanobacteriota</taxon>
        <taxon>Cyanophyceae</taxon>
        <taxon>Oscillatoriophycideae</taxon>
        <taxon>Oscillatoriales</taxon>
        <taxon>Laspinemataceae</taxon>
        <taxon>Laspinema</taxon>
        <taxon>Laspinema palackyanum</taxon>
    </lineage>
</organism>
<dbReference type="EMBL" id="JAMXFF010000002">
    <property type="protein sequence ID" value="MCT7965053.1"/>
    <property type="molecule type" value="Genomic_DNA"/>
</dbReference>
<comment type="caution">
    <text evidence="2">The sequence shown here is derived from an EMBL/GenBank/DDBJ whole genome shotgun (WGS) entry which is preliminary data.</text>
</comment>
<evidence type="ECO:0000259" key="1">
    <source>
        <dbReference type="PROSITE" id="PS51750"/>
    </source>
</evidence>
<dbReference type="PANTHER" id="PTHR36180:SF2">
    <property type="entry name" value="BRO FAMILY PROTEIN"/>
    <property type="match status" value="1"/>
</dbReference>